<name>A0A2X3A9V2_CLOPF</name>
<dbReference type="EMBL" id="UAWG01000003">
    <property type="protein sequence ID" value="SQB59130.1"/>
    <property type="molecule type" value="Genomic_DNA"/>
</dbReference>
<dbReference type="Proteomes" id="UP000249986">
    <property type="component" value="Unassembled WGS sequence"/>
</dbReference>
<accession>A0A2X3A9V2</accession>
<sequence length="90" mass="10851">MKYIKPKKENKKKVSLELSTRTLAILEHYSKYTQYSQEEILDMFLLNLLEDTDFIEWVNKQRYNKKILASLYDTISDSELKDNETKEIVR</sequence>
<proteinExistence type="predicted"/>
<organism evidence="1 2">
    <name type="scientific">Clostridium perfringens</name>
    <dbReference type="NCBI Taxonomy" id="1502"/>
    <lineage>
        <taxon>Bacteria</taxon>
        <taxon>Bacillati</taxon>
        <taxon>Bacillota</taxon>
        <taxon>Clostridia</taxon>
        <taxon>Eubacteriales</taxon>
        <taxon>Clostridiaceae</taxon>
        <taxon>Clostridium</taxon>
    </lineage>
</organism>
<reference evidence="1 2" key="1">
    <citation type="submission" date="2018-06" db="EMBL/GenBank/DDBJ databases">
        <authorList>
            <consortium name="Pathogen Informatics"/>
            <person name="Doyle S."/>
        </authorList>
    </citation>
    <scope>NUCLEOTIDE SEQUENCE [LARGE SCALE GENOMIC DNA]</scope>
    <source>
        <strain evidence="1 2">NCTC10719</strain>
    </source>
</reference>
<evidence type="ECO:0000313" key="2">
    <source>
        <dbReference type="Proteomes" id="UP000249986"/>
    </source>
</evidence>
<protein>
    <submittedName>
        <fullName evidence="1">Uncharacterized protein</fullName>
    </submittedName>
</protein>
<gene>
    <name evidence="1" type="ORF">NCTC10719_00979</name>
</gene>
<evidence type="ECO:0000313" key="1">
    <source>
        <dbReference type="EMBL" id="SQB59130.1"/>
    </source>
</evidence>
<dbReference type="RefSeq" id="WP_181481559.1">
    <property type="nucleotide sequence ID" value="NZ_CATNYD010000001.1"/>
</dbReference>
<dbReference type="AlphaFoldDB" id="A0A2X3A9V2"/>